<dbReference type="EMBL" id="JAQNDM010000002">
    <property type="protein sequence ID" value="MDC0711770.1"/>
    <property type="molecule type" value="Genomic_DNA"/>
</dbReference>
<accession>A0ABT5DF28</accession>
<keyword evidence="4" id="KW-1185">Reference proteome</keyword>
<gene>
    <name evidence="3" type="ORF">POL68_25095</name>
</gene>
<dbReference type="InterPro" id="IPR028190">
    <property type="entry name" value="Ntox21"/>
</dbReference>
<dbReference type="InterPro" id="IPR038181">
    <property type="entry name" value="Ntox21_sf"/>
</dbReference>
<name>A0ABT5DF28_9BACT</name>
<sequence>MRHFVSLILTVMLPLVGCGGGLLSGEVPLEAASLRASGKGKKEPKADPPSRPKLRTKPLTNSEARQLARQLGFKEVSDAPFKSHGQLVFKSRTKYITPDFDGHTGGTWKVYDIKGNRLGTFNDDLTQRIKK</sequence>
<evidence type="ECO:0000256" key="1">
    <source>
        <dbReference type="SAM" id="MobiDB-lite"/>
    </source>
</evidence>
<evidence type="ECO:0000313" key="4">
    <source>
        <dbReference type="Proteomes" id="UP001221838"/>
    </source>
</evidence>
<evidence type="ECO:0000313" key="3">
    <source>
        <dbReference type="EMBL" id="MDC0711770.1"/>
    </source>
</evidence>
<proteinExistence type="predicted"/>
<comment type="caution">
    <text evidence="3">The sequence shown here is derived from an EMBL/GenBank/DDBJ whole genome shotgun (WGS) entry which is preliminary data.</text>
</comment>
<feature type="compositionally biased region" description="Basic and acidic residues" evidence="1">
    <location>
        <begin position="40"/>
        <end position="50"/>
    </location>
</feature>
<organism evidence="3 4">
    <name type="scientific">Stigmatella ashevillensis</name>
    <dbReference type="NCBI Taxonomy" id="2995309"/>
    <lineage>
        <taxon>Bacteria</taxon>
        <taxon>Pseudomonadati</taxon>
        <taxon>Myxococcota</taxon>
        <taxon>Myxococcia</taxon>
        <taxon>Myxococcales</taxon>
        <taxon>Cystobacterineae</taxon>
        <taxon>Archangiaceae</taxon>
        <taxon>Stigmatella</taxon>
    </lineage>
</organism>
<dbReference type="Proteomes" id="UP001221838">
    <property type="component" value="Unassembled WGS sequence"/>
</dbReference>
<dbReference type="RefSeq" id="WP_272141764.1">
    <property type="nucleotide sequence ID" value="NZ_JAQNDM010000002.1"/>
</dbReference>
<evidence type="ECO:0000259" key="2">
    <source>
        <dbReference type="Pfam" id="PF15526"/>
    </source>
</evidence>
<feature type="domain" description="Novel toxin 21" evidence="2">
    <location>
        <begin position="67"/>
        <end position="124"/>
    </location>
</feature>
<dbReference type="Pfam" id="PF15526">
    <property type="entry name" value="Ntox21"/>
    <property type="match status" value="1"/>
</dbReference>
<reference evidence="3 4" key="1">
    <citation type="submission" date="2022-11" db="EMBL/GenBank/DDBJ databases">
        <title>Minimal conservation of predation-associated metabolite biosynthetic gene clusters underscores biosynthetic potential of Myxococcota including descriptions for ten novel species: Archangium lansinium sp. nov., Myxococcus landrumus sp. nov., Nannocystis bai.</title>
        <authorList>
            <person name="Ahearne A."/>
            <person name="Stevens C."/>
            <person name="Dowd S."/>
        </authorList>
    </citation>
    <scope>NUCLEOTIDE SEQUENCE [LARGE SCALE GENOMIC DNA]</scope>
    <source>
        <strain evidence="3 4">NCWAL01</strain>
    </source>
</reference>
<feature type="region of interest" description="Disordered" evidence="1">
    <location>
        <begin position="34"/>
        <end position="62"/>
    </location>
</feature>
<dbReference type="CDD" id="cd20685">
    <property type="entry name" value="CdiA-CT_Ecl_RNase-like"/>
    <property type="match status" value="1"/>
</dbReference>
<protein>
    <submittedName>
        <fullName evidence="3">Toxin C-terminal domain-containing protein</fullName>
    </submittedName>
</protein>
<dbReference type="Gene3D" id="3.10.380.20">
    <property type="entry name" value="Novel toxin 21 (CdiA), C-terminal domain"/>
    <property type="match status" value="1"/>
</dbReference>